<accession>A0ABV2AM56</accession>
<dbReference type="Proteomes" id="UP001439008">
    <property type="component" value="Unassembled WGS sequence"/>
</dbReference>
<evidence type="ECO:0000313" key="2">
    <source>
        <dbReference type="Proteomes" id="UP001439008"/>
    </source>
</evidence>
<name>A0ABV2AM56_9EUKA</name>
<protein>
    <submittedName>
        <fullName evidence="1">Uncharacterized protein</fullName>
    </submittedName>
</protein>
<organism evidence="1 2">
    <name type="scientific">Bonamia ostreae</name>
    <dbReference type="NCBI Taxonomy" id="126728"/>
    <lineage>
        <taxon>Eukaryota</taxon>
        <taxon>Sar</taxon>
        <taxon>Rhizaria</taxon>
        <taxon>Endomyxa</taxon>
        <taxon>Ascetosporea</taxon>
        <taxon>Haplosporida</taxon>
        <taxon>Bonamia</taxon>
    </lineage>
</organism>
<comment type="caution">
    <text evidence="1">The sequence shown here is derived from an EMBL/GenBank/DDBJ whole genome shotgun (WGS) entry which is preliminary data.</text>
</comment>
<proteinExistence type="predicted"/>
<keyword evidence="2" id="KW-1185">Reference proteome</keyword>
<evidence type="ECO:0000313" key="1">
    <source>
        <dbReference type="EMBL" id="MES1920712.1"/>
    </source>
</evidence>
<dbReference type="EMBL" id="JBDODL010000819">
    <property type="protein sequence ID" value="MES1920712.1"/>
    <property type="molecule type" value="Genomic_DNA"/>
</dbReference>
<sequence length="66" mass="7297">MEIIAENHLMKDNADEFGISQSGAPCGSDGIPLIYLPGSDTKRVIHEKYVEILLRFQLQSPKGIVL</sequence>
<gene>
    <name evidence="1" type="ORF">MHBO_002355</name>
</gene>
<reference evidence="1 2" key="1">
    <citation type="journal article" date="2024" name="BMC Biol.">
        <title>Comparative genomics of Ascetosporea gives new insight into the evolutionary basis for animal parasitism in Rhizaria.</title>
        <authorList>
            <person name="Hiltunen Thoren M."/>
            <person name="Onut-Brannstrom I."/>
            <person name="Alfjorden A."/>
            <person name="Peckova H."/>
            <person name="Swords F."/>
            <person name="Hooper C."/>
            <person name="Holzer A.S."/>
            <person name="Bass D."/>
            <person name="Burki F."/>
        </authorList>
    </citation>
    <scope>NUCLEOTIDE SEQUENCE [LARGE SCALE GENOMIC DNA]</scope>
    <source>
        <strain evidence="1">20-A016</strain>
    </source>
</reference>